<dbReference type="InterPro" id="IPR011047">
    <property type="entry name" value="Quinoprotein_ADH-like_sf"/>
</dbReference>
<feature type="signal peptide" evidence="12">
    <location>
        <begin position="1"/>
        <end position="23"/>
    </location>
</feature>
<evidence type="ECO:0000256" key="8">
    <source>
        <dbReference type="ARBA" id="ARBA00022989"/>
    </source>
</evidence>
<dbReference type="SUPFAM" id="SSF50998">
    <property type="entry name" value="Quinoprotein alcohol dehydrogenase-like"/>
    <property type="match status" value="1"/>
</dbReference>
<gene>
    <name evidence="15" type="ORF">INT46_000556</name>
</gene>
<keyword evidence="9 11" id="KW-0472">Membrane</keyword>
<evidence type="ECO:0000256" key="1">
    <source>
        <dbReference type="ARBA" id="ARBA00004115"/>
    </source>
</evidence>
<sequence>MMSILNVLLLGLLLLQVFLPATAIYENQAGLFDWHHTWVGHPREAVKINDNHIAVYSERNILASLNIETGAVEWRQVLDNELDHFAATEAGILTISSNPERAQFWNNTDGQLIWEHSPSQNEVYGNAKPIVWHNGDTAIFVDRTKLVRFSKNGEEIWTWTREANEDQVFERLRAFERGDLIYVVVEPNDENKSPYFLVNTIYATTGETSSSFKIPCGANYEDVTYTGDYLLWTEEDILKWTPITKKDITSVSIKSLVKSLPTADKFIPSKISLFGGNNAELASFILSAEFEDAEETLYSASVLVNIQEKTLNLDKYYGEQTAYGGADFYKKSAVRAVKSAPQELAVQIAPDGKELKIKHDFSLSGEINYVKLIDVEPFRLFVVTDGSSVYLYNESSIVWSREESLSGIAASEFLDLPEQKMWTQMTDELDETAAEQAAESPISRYIRRLTTHTLELRRLPSWIVSHFVGMSSSTLKDSNNKVSNLEAQSCWLNETEPEVLYRDNFGLRKLLISVTKSGKIIAQDTSRNGKIVWSRYVEAFSFTQLHVVRAAAVKLPPIIVAVGNTYDEVGGQAVGFVRLNALTGENYITAIPEIADFFEPVVATNIGIDKVMRLPIEDPDERTHILAIYESGSGRVYIYPDTLGSQNKFVTEFLPTFYFSNQNADGSMQGFKVVEGYRGSLKAEPVWKFNMPEDEKTIALSHKQPNEKVASLGRALGNRNVLYKYLNPHMFALVTKNAEKKLIKIRIMDSVKGSILYETIHENVDAEYNDVHIIQSENWFVYHFWSNDAKAKGYQTAVLELFEGGYENERVESTNFSSFDNIEPHVLSSAFSFPYPITTMGVTITRNGISTKDILFGLPTHQIMGVNKRLLDPRRPREKPSKEDQEEQLFPYSPIPDEKRLFLTYDLDVAGVKSIITSPSLLESTALVFAYGIDSFFTRSSPSKQFDVLSEDFSKVQLLLTITGLVVGILVSGPMVRRKRVNALWK</sequence>
<organism evidence="15 16">
    <name type="scientific">Mucor plumbeus</name>
    <dbReference type="NCBI Taxonomy" id="97098"/>
    <lineage>
        <taxon>Eukaryota</taxon>
        <taxon>Fungi</taxon>
        <taxon>Fungi incertae sedis</taxon>
        <taxon>Mucoromycota</taxon>
        <taxon>Mucoromycotina</taxon>
        <taxon>Mucoromycetes</taxon>
        <taxon>Mucorales</taxon>
        <taxon>Mucorineae</taxon>
        <taxon>Mucoraceae</taxon>
        <taxon>Mucor</taxon>
    </lineage>
</organism>
<evidence type="ECO:0000259" key="13">
    <source>
        <dbReference type="Pfam" id="PF07774"/>
    </source>
</evidence>
<dbReference type="InterPro" id="IPR026895">
    <property type="entry name" value="EMC1"/>
</dbReference>
<dbReference type="AlphaFoldDB" id="A0A8H7RET8"/>
<dbReference type="GO" id="GO:0072546">
    <property type="term" value="C:EMC complex"/>
    <property type="evidence" value="ECO:0007669"/>
    <property type="project" value="InterPro"/>
</dbReference>
<protein>
    <recommendedName>
        <fullName evidence="4">ER membrane protein complex subunit 1</fullName>
    </recommendedName>
</protein>
<evidence type="ECO:0000256" key="3">
    <source>
        <dbReference type="ARBA" id="ARBA00011276"/>
    </source>
</evidence>
<dbReference type="PANTHER" id="PTHR21573:SF0">
    <property type="entry name" value="ER MEMBRANE PROTEIN COMPLEX SUBUNIT 1"/>
    <property type="match status" value="1"/>
</dbReference>
<evidence type="ECO:0000256" key="5">
    <source>
        <dbReference type="ARBA" id="ARBA00022692"/>
    </source>
</evidence>
<feature type="chain" id="PRO_5034749048" description="ER membrane protein complex subunit 1" evidence="12">
    <location>
        <begin position="24"/>
        <end position="986"/>
    </location>
</feature>
<dbReference type="InterPro" id="IPR011678">
    <property type="entry name" value="EMC1_C"/>
</dbReference>
<accession>A0A8H7RET8</accession>
<dbReference type="Pfam" id="PF25293">
    <property type="entry name" value="Beta-prop_EMC1_N"/>
    <property type="match status" value="1"/>
</dbReference>
<keyword evidence="8 11" id="KW-1133">Transmembrane helix</keyword>
<dbReference type="InterPro" id="IPR015943">
    <property type="entry name" value="WD40/YVTN_repeat-like_dom_sf"/>
</dbReference>
<evidence type="ECO:0000256" key="7">
    <source>
        <dbReference type="ARBA" id="ARBA00022824"/>
    </source>
</evidence>
<evidence type="ECO:0000256" key="4">
    <source>
        <dbReference type="ARBA" id="ARBA00020824"/>
    </source>
</evidence>
<dbReference type="PANTHER" id="PTHR21573">
    <property type="entry name" value="ER MEMBRANE PROTEIN COMPLEX SUBUNIT 1"/>
    <property type="match status" value="1"/>
</dbReference>
<evidence type="ECO:0000256" key="6">
    <source>
        <dbReference type="ARBA" id="ARBA00022729"/>
    </source>
</evidence>
<keyword evidence="7" id="KW-0256">Endoplasmic reticulum</keyword>
<evidence type="ECO:0000256" key="10">
    <source>
        <dbReference type="ARBA" id="ARBA00023180"/>
    </source>
</evidence>
<dbReference type="InterPro" id="IPR058545">
    <property type="entry name" value="Beta-prop_EMC1_1st"/>
</dbReference>
<comment type="subcellular location">
    <subcellularLocation>
        <location evidence="1">Endoplasmic reticulum membrane</location>
        <topology evidence="1">Single-pass type I membrane protein</topology>
    </subcellularLocation>
</comment>
<keyword evidence="5 11" id="KW-0812">Transmembrane</keyword>
<evidence type="ECO:0000313" key="16">
    <source>
        <dbReference type="Proteomes" id="UP000650833"/>
    </source>
</evidence>
<comment type="similarity">
    <text evidence="2">Belongs to the EMC1 family.</text>
</comment>
<feature type="transmembrane region" description="Helical" evidence="11">
    <location>
        <begin position="958"/>
        <end position="976"/>
    </location>
</feature>
<keyword evidence="16" id="KW-1185">Reference proteome</keyword>
<evidence type="ECO:0000313" key="15">
    <source>
        <dbReference type="EMBL" id="KAG2209343.1"/>
    </source>
</evidence>
<evidence type="ECO:0000256" key="2">
    <source>
        <dbReference type="ARBA" id="ARBA00007904"/>
    </source>
</evidence>
<reference evidence="15" key="1">
    <citation type="submission" date="2020-12" db="EMBL/GenBank/DDBJ databases">
        <title>Metabolic potential, ecology and presence of endohyphal bacteria is reflected in genomic diversity of Mucoromycotina.</title>
        <authorList>
            <person name="Muszewska A."/>
            <person name="Okrasinska A."/>
            <person name="Steczkiewicz K."/>
            <person name="Drgas O."/>
            <person name="Orlowska M."/>
            <person name="Perlinska-Lenart U."/>
            <person name="Aleksandrzak-Piekarczyk T."/>
            <person name="Szatraj K."/>
            <person name="Zielenkiewicz U."/>
            <person name="Pilsyk S."/>
            <person name="Malc E."/>
            <person name="Mieczkowski P."/>
            <person name="Kruszewska J.S."/>
            <person name="Biernat P."/>
            <person name="Pawlowska J."/>
        </authorList>
    </citation>
    <scope>NUCLEOTIDE SEQUENCE</scope>
    <source>
        <strain evidence="15">CBS 226.32</strain>
    </source>
</reference>
<proteinExistence type="inferred from homology"/>
<name>A0A8H7RET8_9FUNG</name>
<evidence type="ECO:0000259" key="14">
    <source>
        <dbReference type="Pfam" id="PF25293"/>
    </source>
</evidence>
<feature type="domain" description="ER membrane protein complex subunit 1 C-terminal" evidence="13">
    <location>
        <begin position="776"/>
        <end position="985"/>
    </location>
</feature>
<dbReference type="Pfam" id="PF07774">
    <property type="entry name" value="EMC1_C"/>
    <property type="match status" value="1"/>
</dbReference>
<dbReference type="OrthoDB" id="28092at2759"/>
<comment type="subunit">
    <text evidence="3">Component of the ER membrane protein complex (EMC).</text>
</comment>
<feature type="domain" description="EMC1 first beta-propeller" evidence="14">
    <location>
        <begin position="23"/>
        <end position="403"/>
    </location>
</feature>
<evidence type="ECO:0000256" key="12">
    <source>
        <dbReference type="SAM" id="SignalP"/>
    </source>
</evidence>
<evidence type="ECO:0000256" key="11">
    <source>
        <dbReference type="SAM" id="Phobius"/>
    </source>
</evidence>
<keyword evidence="10" id="KW-0325">Glycoprotein</keyword>
<dbReference type="EMBL" id="JAEPRC010000097">
    <property type="protein sequence ID" value="KAG2209343.1"/>
    <property type="molecule type" value="Genomic_DNA"/>
</dbReference>
<dbReference type="GO" id="GO:0034975">
    <property type="term" value="P:protein folding in endoplasmic reticulum"/>
    <property type="evidence" value="ECO:0007669"/>
    <property type="project" value="TreeGrafter"/>
</dbReference>
<dbReference type="Proteomes" id="UP000650833">
    <property type="component" value="Unassembled WGS sequence"/>
</dbReference>
<keyword evidence="6 12" id="KW-0732">Signal</keyword>
<evidence type="ECO:0000256" key="9">
    <source>
        <dbReference type="ARBA" id="ARBA00023136"/>
    </source>
</evidence>
<comment type="caution">
    <text evidence="15">The sequence shown here is derived from an EMBL/GenBank/DDBJ whole genome shotgun (WGS) entry which is preliminary data.</text>
</comment>
<dbReference type="Gene3D" id="2.130.10.10">
    <property type="entry name" value="YVTN repeat-like/Quinoprotein amine dehydrogenase"/>
    <property type="match status" value="1"/>
</dbReference>